<evidence type="ECO:0000256" key="2">
    <source>
        <dbReference type="ARBA" id="ARBA00022679"/>
    </source>
</evidence>
<sequence length="336" mass="38813">MSEYTDNLRKSMLELGNSNDYIELCINYARKLEKSHVPIIFDKIHFLVLTELKSSQLNDFLNNRAGYYREFELIINNRKREIHAPNNILKELQKWIQLYILKPLRVSDWATAYIPGTSIIKNAAIHIGQECVVNLDLKNFFNSISAVKVHRVFRVAGYTKELATLFTKICTVNNCLPQGAPTSPYLSNLVCIKLDQELADFCQSLGIRFTRYADDMTFSGGKEIVKVLPQIYKIISKQGFLINNDKTKILNCGQRQEVTGLVVNDKVSVKKEFIRKLSQEIHFCLRFGVSNHILRTGIRKSNYKDHLFGRAYFINMVDKSLGDDLLKKLQSIDWEY</sequence>
<protein>
    <recommendedName>
        <fullName evidence="1">RNA-directed DNA polymerase</fullName>
        <ecNumber evidence="1">2.7.7.49</ecNumber>
    </recommendedName>
</protein>
<dbReference type="InterPro" id="IPR043502">
    <property type="entry name" value="DNA/RNA_pol_sf"/>
</dbReference>
<evidence type="ECO:0000256" key="1">
    <source>
        <dbReference type="ARBA" id="ARBA00012493"/>
    </source>
</evidence>
<dbReference type="CDD" id="cd03487">
    <property type="entry name" value="RT_Bac_retron_II"/>
    <property type="match status" value="1"/>
</dbReference>
<evidence type="ECO:0000256" key="9">
    <source>
        <dbReference type="ARBA" id="ARBA00048173"/>
    </source>
</evidence>
<evidence type="ECO:0000256" key="6">
    <source>
        <dbReference type="ARBA" id="ARBA00022918"/>
    </source>
</evidence>
<evidence type="ECO:0000313" key="10">
    <source>
        <dbReference type="EMBL" id="BBH23112.1"/>
    </source>
</evidence>
<organism evidence="10 11">
    <name type="scientific">Paenibacillus baekrokdamisoli</name>
    <dbReference type="NCBI Taxonomy" id="1712516"/>
    <lineage>
        <taxon>Bacteria</taxon>
        <taxon>Bacillati</taxon>
        <taxon>Bacillota</taxon>
        <taxon>Bacilli</taxon>
        <taxon>Bacillales</taxon>
        <taxon>Paenibacillaceae</taxon>
        <taxon>Paenibacillus</taxon>
    </lineage>
</organism>
<dbReference type="Pfam" id="PF00078">
    <property type="entry name" value="RVT_1"/>
    <property type="match status" value="1"/>
</dbReference>
<dbReference type="RefSeq" id="WP_125662253.1">
    <property type="nucleotide sequence ID" value="NZ_AP019308.1"/>
</dbReference>
<dbReference type="KEGG" id="pbk:Back11_44570"/>
<keyword evidence="6" id="KW-0695">RNA-directed DNA polymerase</keyword>
<dbReference type="OrthoDB" id="9788687at2"/>
<dbReference type="PANTHER" id="PTHR34047">
    <property type="entry name" value="NUCLEAR INTRON MATURASE 1, MITOCHONDRIAL-RELATED"/>
    <property type="match status" value="1"/>
</dbReference>
<keyword evidence="2" id="KW-0808">Transferase</keyword>
<keyword evidence="11" id="KW-1185">Reference proteome</keyword>
<accession>A0A3G9IXQ0</accession>
<comment type="similarity">
    <text evidence="8">Belongs to the bacterial reverse transcriptase family.</text>
</comment>
<dbReference type="GO" id="GO:0051607">
    <property type="term" value="P:defense response to virus"/>
    <property type="evidence" value="ECO:0007669"/>
    <property type="project" value="UniProtKB-KW"/>
</dbReference>
<dbReference type="AlphaFoldDB" id="A0A3G9IXQ0"/>
<evidence type="ECO:0000256" key="4">
    <source>
        <dbReference type="ARBA" id="ARBA00022723"/>
    </source>
</evidence>
<dbReference type="PROSITE" id="PS50878">
    <property type="entry name" value="RT_POL"/>
    <property type="match status" value="1"/>
</dbReference>
<keyword evidence="4" id="KW-0479">Metal-binding</keyword>
<evidence type="ECO:0000256" key="5">
    <source>
        <dbReference type="ARBA" id="ARBA00022842"/>
    </source>
</evidence>
<evidence type="ECO:0000256" key="7">
    <source>
        <dbReference type="ARBA" id="ARBA00023118"/>
    </source>
</evidence>
<reference evidence="10 11" key="1">
    <citation type="submission" date="2018-11" db="EMBL/GenBank/DDBJ databases">
        <title>Complete genome sequence of Paenibacillus baekrokdamisoli strain KCTC 33723.</title>
        <authorList>
            <person name="Kang S.W."/>
            <person name="Lee K.C."/>
            <person name="Kim K.K."/>
            <person name="Kim J.S."/>
            <person name="Kim D.S."/>
            <person name="Ko S.H."/>
            <person name="Yang S.H."/>
            <person name="Lee J.S."/>
        </authorList>
    </citation>
    <scope>NUCLEOTIDE SEQUENCE [LARGE SCALE GENOMIC DNA]</scope>
    <source>
        <strain evidence="10 11">KCTC 33723</strain>
    </source>
</reference>
<dbReference type="GO" id="GO:0003964">
    <property type="term" value="F:RNA-directed DNA polymerase activity"/>
    <property type="evidence" value="ECO:0007669"/>
    <property type="project" value="UniProtKB-KW"/>
</dbReference>
<gene>
    <name evidence="10" type="ORF">Back11_44570</name>
</gene>
<dbReference type="InterPro" id="IPR000477">
    <property type="entry name" value="RT_dom"/>
</dbReference>
<dbReference type="InterPro" id="IPR000123">
    <property type="entry name" value="Reverse_transcriptase_msDNA"/>
</dbReference>
<dbReference type="EMBL" id="AP019308">
    <property type="protein sequence ID" value="BBH23112.1"/>
    <property type="molecule type" value="Genomic_DNA"/>
</dbReference>
<dbReference type="InterPro" id="IPR051083">
    <property type="entry name" value="GrpII_Intron_Splice-Mob/Def"/>
</dbReference>
<keyword evidence="7" id="KW-0051">Antiviral defense</keyword>
<dbReference type="GO" id="GO:0003723">
    <property type="term" value="F:RNA binding"/>
    <property type="evidence" value="ECO:0007669"/>
    <property type="project" value="InterPro"/>
</dbReference>
<proteinExistence type="inferred from homology"/>
<dbReference type="EC" id="2.7.7.49" evidence="1"/>
<dbReference type="Proteomes" id="UP000275368">
    <property type="component" value="Chromosome"/>
</dbReference>
<evidence type="ECO:0000313" key="11">
    <source>
        <dbReference type="Proteomes" id="UP000275368"/>
    </source>
</evidence>
<evidence type="ECO:0000256" key="3">
    <source>
        <dbReference type="ARBA" id="ARBA00022695"/>
    </source>
</evidence>
<dbReference type="GO" id="GO:0046872">
    <property type="term" value="F:metal ion binding"/>
    <property type="evidence" value="ECO:0007669"/>
    <property type="project" value="UniProtKB-KW"/>
</dbReference>
<comment type="catalytic activity">
    <reaction evidence="9">
        <text>DNA(n) + a 2'-deoxyribonucleoside 5'-triphosphate = DNA(n+1) + diphosphate</text>
        <dbReference type="Rhea" id="RHEA:22508"/>
        <dbReference type="Rhea" id="RHEA-COMP:17339"/>
        <dbReference type="Rhea" id="RHEA-COMP:17340"/>
        <dbReference type="ChEBI" id="CHEBI:33019"/>
        <dbReference type="ChEBI" id="CHEBI:61560"/>
        <dbReference type="ChEBI" id="CHEBI:173112"/>
        <dbReference type="EC" id="2.7.7.49"/>
    </reaction>
</comment>
<keyword evidence="5" id="KW-0460">Magnesium</keyword>
<dbReference type="PRINTS" id="PR00866">
    <property type="entry name" value="RNADNAPOLMS"/>
</dbReference>
<keyword evidence="3" id="KW-0548">Nucleotidyltransferase</keyword>
<evidence type="ECO:0000256" key="8">
    <source>
        <dbReference type="ARBA" id="ARBA00034120"/>
    </source>
</evidence>
<dbReference type="PANTHER" id="PTHR34047:SF7">
    <property type="entry name" value="RNA-DIRECTED DNA POLYMERASE"/>
    <property type="match status" value="1"/>
</dbReference>
<dbReference type="SUPFAM" id="SSF56672">
    <property type="entry name" value="DNA/RNA polymerases"/>
    <property type="match status" value="1"/>
</dbReference>
<name>A0A3G9IXQ0_9BACL</name>